<keyword evidence="2" id="KW-1185">Reference proteome</keyword>
<dbReference type="Gene3D" id="3.30.1490.300">
    <property type="match status" value="1"/>
</dbReference>
<dbReference type="InterPro" id="IPR050696">
    <property type="entry name" value="FtsA/MreB"/>
</dbReference>
<accession>A0A399EHB7</accession>
<dbReference type="PANTHER" id="PTHR32432">
    <property type="entry name" value="CELL DIVISION PROTEIN FTSA-RELATED"/>
    <property type="match status" value="1"/>
</dbReference>
<dbReference type="Gene3D" id="3.30.420.40">
    <property type="match status" value="2"/>
</dbReference>
<comment type="caution">
    <text evidence="1">The sequence shown here is derived from an EMBL/GenBank/DDBJ whole genome shotgun (WGS) entry which is preliminary data.</text>
</comment>
<dbReference type="PIRSF" id="PIRSF019169">
    <property type="entry name" value="PilM"/>
    <property type="match status" value="1"/>
</dbReference>
<evidence type="ECO:0000313" key="2">
    <source>
        <dbReference type="Proteomes" id="UP000265715"/>
    </source>
</evidence>
<dbReference type="EMBL" id="QXDL01000081">
    <property type="protein sequence ID" value="RIH83997.1"/>
    <property type="molecule type" value="Genomic_DNA"/>
</dbReference>
<dbReference type="InterPro" id="IPR043129">
    <property type="entry name" value="ATPase_NBD"/>
</dbReference>
<evidence type="ECO:0000313" key="1">
    <source>
        <dbReference type="EMBL" id="RIH83997.1"/>
    </source>
</evidence>
<name>A0A399EHB7_9DEIN</name>
<protein>
    <submittedName>
        <fullName evidence="1">Cell division protein FtsA</fullName>
    </submittedName>
</protein>
<reference evidence="1 2" key="1">
    <citation type="submission" date="2018-08" db="EMBL/GenBank/DDBJ databases">
        <title>Meiothermus terrae DSM 26712 genome sequencing project.</title>
        <authorList>
            <person name="Da Costa M.S."/>
            <person name="Albuquerque L."/>
            <person name="Raposo P."/>
            <person name="Froufe H.J.C."/>
            <person name="Barroso C.S."/>
            <person name="Egas C."/>
        </authorList>
    </citation>
    <scope>NUCLEOTIDE SEQUENCE [LARGE SCALE GENOMIC DNA]</scope>
    <source>
        <strain evidence="1 2">DSM 26712</strain>
    </source>
</reference>
<organism evidence="1 2">
    <name type="scientific">Calidithermus terrae</name>
    <dbReference type="NCBI Taxonomy" id="1408545"/>
    <lineage>
        <taxon>Bacteria</taxon>
        <taxon>Thermotogati</taxon>
        <taxon>Deinococcota</taxon>
        <taxon>Deinococci</taxon>
        <taxon>Thermales</taxon>
        <taxon>Thermaceae</taxon>
        <taxon>Calidithermus</taxon>
    </lineage>
</organism>
<proteinExistence type="predicted"/>
<dbReference type="NCBIfam" id="TIGR01175">
    <property type="entry name" value="pilM"/>
    <property type="match status" value="1"/>
</dbReference>
<dbReference type="GO" id="GO:0051301">
    <property type="term" value="P:cell division"/>
    <property type="evidence" value="ECO:0007669"/>
    <property type="project" value="UniProtKB-KW"/>
</dbReference>
<gene>
    <name evidence="1" type="primary">ftsA_2</name>
    <name evidence="1" type="ORF">Mterra_02104</name>
</gene>
<dbReference type="PANTHER" id="PTHR32432:SF3">
    <property type="entry name" value="ETHANOLAMINE UTILIZATION PROTEIN EUTJ"/>
    <property type="match status" value="1"/>
</dbReference>
<dbReference type="CDD" id="cd24049">
    <property type="entry name" value="ASKHA_NBD_PilM"/>
    <property type="match status" value="1"/>
</dbReference>
<dbReference type="Pfam" id="PF11104">
    <property type="entry name" value="PilM_2"/>
    <property type="match status" value="1"/>
</dbReference>
<dbReference type="OrthoDB" id="9773403at2"/>
<dbReference type="InterPro" id="IPR005883">
    <property type="entry name" value="PilM"/>
</dbReference>
<dbReference type="Proteomes" id="UP000265715">
    <property type="component" value="Unassembled WGS sequence"/>
</dbReference>
<keyword evidence="1" id="KW-0132">Cell division</keyword>
<dbReference type="RefSeq" id="WP_119315172.1">
    <property type="nucleotide sequence ID" value="NZ_QXDL01000081.1"/>
</dbReference>
<dbReference type="AlphaFoldDB" id="A0A399EHB7"/>
<dbReference type="SUPFAM" id="SSF53067">
    <property type="entry name" value="Actin-like ATPase domain"/>
    <property type="match status" value="2"/>
</dbReference>
<sequence length="379" mass="41525">MREFFSSLLKPRVEALGLEIGSANLKLVELSGTPPTLRGLSIRPTPPGLFQEGNIADPQALANELREMLAEIRTRKRYVVTAVSNSAVITRTLQVPKMAAKQLEEAVRWEAERYIPFPIDEVVMDYAPLDPLDSVAEGEQMDVVVGAARQETVASLVETLKAASLEPLIIDVKPFAGLRVLEPQLVGDGGRELVTLYFEIGAESSALVLTRGERLLLNRVINLSGKDFTAAIAKAFNLDSTAAEEAKKNYGLATIPTEDEDLLLDFDAERERFNPARMYDAIRPVLVELTTELRRSLEFFRVQVGDLGIDQGFVAGGGSKLRSLVPLLADTLGIPLEVVDPWKTVSYDKSRFDPDYLRGLSAEFVVPVGLAMRGVGSID</sequence>
<keyword evidence="1" id="KW-0131">Cell cycle</keyword>